<reference evidence="2 3" key="1">
    <citation type="journal article" date="2007" name="PLoS Pathog.">
        <title>Genome sequence of Babesia bovis and comparative analysis of apicomplexan hemoprotozoa.</title>
        <authorList>
            <person name="Brayton K.A."/>
            <person name="Lau A.O.T."/>
            <person name="Herndon D.R."/>
            <person name="Hannick L."/>
            <person name="Kappmeyer L.S."/>
            <person name="Berens S.J."/>
            <person name="Bidwell S.L."/>
            <person name="Brown W.C."/>
            <person name="Crabtree J."/>
            <person name="Fadrosh D."/>
            <person name="Feldblum T."/>
            <person name="Forberger H.A."/>
            <person name="Haas B.J."/>
            <person name="Howell J.M."/>
            <person name="Khouri H."/>
            <person name="Koo H."/>
            <person name="Mann D.J."/>
            <person name="Norimine J."/>
            <person name="Paulsen I.T."/>
            <person name="Radune D."/>
            <person name="Ren Q."/>
            <person name="Smith R.K. Jr."/>
            <person name="Suarez C.E."/>
            <person name="White O."/>
            <person name="Wortman J.R."/>
            <person name="Knowles D.P. Jr."/>
            <person name="McElwain T.F."/>
            <person name="Nene V.M."/>
        </authorList>
    </citation>
    <scope>NUCLEOTIDE SEQUENCE [LARGE SCALE GENOMIC DNA]</scope>
    <source>
        <strain evidence="2">T2Bo</strain>
    </source>
</reference>
<dbReference type="GeneID" id="5478282"/>
<gene>
    <name evidence="2" type="ORF">BBOV_II005300</name>
</gene>
<keyword evidence="3" id="KW-1185">Reference proteome</keyword>
<name>A7AU71_BABBO</name>
<protein>
    <recommendedName>
        <fullName evidence="1">Spindle assembly abnormal protein 6 N-terminal domain-containing protein</fullName>
    </recommendedName>
</protein>
<dbReference type="eggNOG" id="ENOG502RGE2">
    <property type="taxonomic scope" value="Eukaryota"/>
</dbReference>
<dbReference type="PANTHER" id="PTHR34230:SF2">
    <property type="entry name" value="SPINDLE ASSEMBLY ABNORMAL PROTEIN 6 N-TERMINAL DOMAIN-CONTAINING PROTEIN"/>
    <property type="match status" value="1"/>
</dbReference>
<dbReference type="InterPro" id="IPR038558">
    <property type="entry name" value="SAS-6_N_sf"/>
</dbReference>
<dbReference type="Proteomes" id="UP000002173">
    <property type="component" value="Chromosome 2"/>
</dbReference>
<feature type="domain" description="Spindle assembly abnormal protein 6 N-terminal" evidence="1">
    <location>
        <begin position="5"/>
        <end position="124"/>
    </location>
</feature>
<dbReference type="Pfam" id="PF16531">
    <property type="entry name" value="SAS-6_N"/>
    <property type="match status" value="1"/>
</dbReference>
<dbReference type="Gene3D" id="2.170.210.20">
    <property type="entry name" value="Spindle assembly abnormal protein 6, N-terminal domain"/>
    <property type="match status" value="1"/>
</dbReference>
<dbReference type="InParanoid" id="A7AU71"/>
<evidence type="ECO:0000259" key="1">
    <source>
        <dbReference type="Pfam" id="PF16531"/>
    </source>
</evidence>
<evidence type="ECO:0000313" key="2">
    <source>
        <dbReference type="EMBL" id="EDO06482.1"/>
    </source>
</evidence>
<dbReference type="AlphaFoldDB" id="A7AU71"/>
<dbReference type="KEGG" id="bbo:BBOV_II005300"/>
<proteinExistence type="predicted"/>
<organism evidence="2 3">
    <name type="scientific">Babesia bovis</name>
    <dbReference type="NCBI Taxonomy" id="5865"/>
    <lineage>
        <taxon>Eukaryota</taxon>
        <taxon>Sar</taxon>
        <taxon>Alveolata</taxon>
        <taxon>Apicomplexa</taxon>
        <taxon>Aconoidasida</taxon>
        <taxon>Piroplasmida</taxon>
        <taxon>Babesiidae</taxon>
        <taxon>Babesia</taxon>
    </lineage>
</organism>
<evidence type="ECO:0000313" key="3">
    <source>
        <dbReference type="Proteomes" id="UP000002173"/>
    </source>
</evidence>
<dbReference type="STRING" id="5865.A7AU71"/>
<sequence length="176" mass="20575">MAVYFFRECDAEIRGTASDVSGIKALLNFKVIQGPGAVELEITSESDLFFNYFHRVTPESYNDIYESQRLHVGFELYHVTLSKMIASCIESESFSVILFLNAGEGVLRFVQNAEYKFIELLECSLQRANEFRIVRNITYRYNMLKDRLNHFGHHLEEIRSVLKSRNPDNVRQRMFD</sequence>
<accession>A7AU71</accession>
<dbReference type="PANTHER" id="PTHR34230">
    <property type="entry name" value="ASSEMBLY ABNORMAL PROTEIN 6, PUTATIVE-RELATED"/>
    <property type="match status" value="1"/>
</dbReference>
<dbReference type="EMBL" id="AAXT01000003">
    <property type="protein sequence ID" value="EDO06482.1"/>
    <property type="molecule type" value="Genomic_DNA"/>
</dbReference>
<comment type="caution">
    <text evidence="2">The sequence shown here is derived from an EMBL/GenBank/DDBJ whole genome shotgun (WGS) entry which is preliminary data.</text>
</comment>
<dbReference type="OMA" id="DYPAICI"/>
<dbReference type="InterPro" id="IPR032396">
    <property type="entry name" value="SAS-6_N"/>
</dbReference>
<dbReference type="VEuPathDB" id="PiroplasmaDB:BBOV_II005300"/>